<dbReference type="EMBL" id="CP018047">
    <property type="protein sequence ID" value="AQU68220.1"/>
    <property type="molecule type" value="Genomic_DNA"/>
</dbReference>
<sequence>MRDSVVHGVRRGLLLAVTAVVAVTVTAMAPPSVSTASAAPDSAVRAAKEATRIPFGERYRAVQHGGIVRAANSAITCRTTSEFTVVTPADAADCVAARDSATASNDRFDMFYTDLDEDPNTYNSTRSELRVPAGATVSYARLYWGGNLRVGEQKPPKDNGRVLIAEPGGSYREVLADTLIGHRTAGGADAYQSSADITPLVRSAGSGEYTVAQINVAMGRTAAGAWGGWTMVVAYERAADPLRHLAIWDGFEALDAKNRELSVGLGKLRTPAGGKGALGVVAYDGDPGTTGDSLTVGTGRGKARSVGDTANPTGNVMNSSIADAGVNQIKRQPAYKNSLGYDSDLFDLREALVPGGDTMNVSFRTGRDSIWLGALYVAVDARR</sequence>
<dbReference type="KEGG" id="snw:BBN63_20400"/>
<evidence type="ECO:0000313" key="2">
    <source>
        <dbReference type="Proteomes" id="UP000189677"/>
    </source>
</evidence>
<dbReference type="AlphaFoldDB" id="A0A1U9QVH4"/>
<evidence type="ECO:0000313" key="1">
    <source>
        <dbReference type="EMBL" id="AQU68220.1"/>
    </source>
</evidence>
<proteinExistence type="predicted"/>
<dbReference type="OrthoDB" id="3847058at2"/>
<reference evidence="1 2" key="1">
    <citation type="submission" date="2016-11" db="EMBL/GenBank/DDBJ databases">
        <title>Complete genome sequence of Streptomyces niveus SCSIO 3406.</title>
        <authorList>
            <person name="Zhu Q."/>
            <person name="Cheng W."/>
            <person name="Song Y."/>
            <person name="Li Q."/>
            <person name="Ju J."/>
        </authorList>
    </citation>
    <scope>NUCLEOTIDE SEQUENCE [LARGE SCALE GENOMIC DNA]</scope>
    <source>
        <strain evidence="1 2">SCSIO 3406</strain>
    </source>
</reference>
<organism evidence="1 2">
    <name type="scientific">Streptomyces niveus</name>
    <name type="common">Streptomyces spheroides</name>
    <dbReference type="NCBI Taxonomy" id="193462"/>
    <lineage>
        <taxon>Bacteria</taxon>
        <taxon>Bacillati</taxon>
        <taxon>Actinomycetota</taxon>
        <taxon>Actinomycetes</taxon>
        <taxon>Kitasatosporales</taxon>
        <taxon>Streptomycetaceae</taxon>
        <taxon>Streptomyces</taxon>
    </lineage>
</organism>
<dbReference type="Proteomes" id="UP000189677">
    <property type="component" value="Chromosome"/>
</dbReference>
<accession>A0A1U9QVH4</accession>
<gene>
    <name evidence="1" type="ORF">BBN63_20400</name>
</gene>
<keyword evidence="2" id="KW-1185">Reference proteome</keyword>
<name>A0A1U9QVH4_STRNV</name>
<protein>
    <submittedName>
        <fullName evidence="1">DUF3344 domain-containing protein</fullName>
    </submittedName>
</protein>